<accession>A0A8W8MTJ2</accession>
<dbReference type="PANTHER" id="PTHR14859">
    <property type="entry name" value="CALCOFLUOR WHITE HYPERSENSITIVE PROTEIN PRECURSOR"/>
    <property type="match status" value="1"/>
</dbReference>
<proteinExistence type="predicted"/>
<feature type="chain" id="PRO_5036457634" description="Endonuclease/exonuclease/phosphatase domain-containing protein" evidence="1">
    <location>
        <begin position="18"/>
        <end position="469"/>
    </location>
</feature>
<sequence>MLRIFVAATIILSFSKAITIVGEPDYTKILYGGVLPLDESEDSADESKHIIQFAVSFARRRYNLCEISEKEFKRVSTIRKLTLYFTYNEEVPYIVNNSGTLQAFNFGKLHTFSFQWSCGGNASIHNFTIATYPMGTHHVYSHTYVRVMKIDSFNVSLDSKYADSETKQQIEEPWCRETWIPSDMLLSLHSKSCRVNCTSSISVMTYNIWNTNTFTKDDKQYPARFKLLEKVLLDELPDIITFQEVRYEHFKGGNLGPSQMKHLSDILKSYQFVYAPAQLDINSVYKGKTEEGVAVFSRFPVIKYNSFLLFRNRSNSADVNQRVCLHVQILHPEHGLVHILTTHLSLSHEAREESVVQIWRYIKGLRGPVLLTGDFNAEPQEKAMRFLRGEVPLKGERTCGVSDLWTNVYPLSPGFTFDCVSGDLVKRIDFIFWRNFPGNLQIKDIRIIQSKGKGSKAASDHLPVVAMFC</sequence>
<dbReference type="InterPro" id="IPR036691">
    <property type="entry name" value="Endo/exonu/phosph_ase_sf"/>
</dbReference>
<reference evidence="3" key="1">
    <citation type="submission" date="2022-08" db="UniProtKB">
        <authorList>
            <consortium name="EnsemblMetazoa"/>
        </authorList>
    </citation>
    <scope>IDENTIFICATION</scope>
    <source>
        <strain evidence="3">05x7-T-G4-1.051#20</strain>
    </source>
</reference>
<keyword evidence="1" id="KW-0732">Signal</keyword>
<evidence type="ECO:0000256" key="1">
    <source>
        <dbReference type="SAM" id="SignalP"/>
    </source>
</evidence>
<dbReference type="InterPro" id="IPR051916">
    <property type="entry name" value="GPI-anchor_lipid_remodeler"/>
</dbReference>
<dbReference type="Pfam" id="PF03372">
    <property type="entry name" value="Exo_endo_phos"/>
    <property type="match status" value="1"/>
</dbReference>
<dbReference type="SUPFAM" id="SSF56219">
    <property type="entry name" value="DNase I-like"/>
    <property type="match status" value="1"/>
</dbReference>
<dbReference type="EnsemblMetazoa" id="G35274.1">
    <property type="protein sequence ID" value="G35274.1:cds"/>
    <property type="gene ID" value="G35274"/>
</dbReference>
<dbReference type="InterPro" id="IPR005135">
    <property type="entry name" value="Endo/exonuclease/phosphatase"/>
</dbReference>
<evidence type="ECO:0000313" key="4">
    <source>
        <dbReference type="Proteomes" id="UP000005408"/>
    </source>
</evidence>
<name>A0A8W8MTJ2_MAGGI</name>
<keyword evidence="4" id="KW-1185">Reference proteome</keyword>
<protein>
    <recommendedName>
        <fullName evidence="2">Endonuclease/exonuclease/phosphatase domain-containing protein</fullName>
    </recommendedName>
</protein>
<dbReference type="GO" id="GO:0006506">
    <property type="term" value="P:GPI anchor biosynthetic process"/>
    <property type="evidence" value="ECO:0007669"/>
    <property type="project" value="TreeGrafter"/>
</dbReference>
<dbReference type="GO" id="GO:0005783">
    <property type="term" value="C:endoplasmic reticulum"/>
    <property type="evidence" value="ECO:0007669"/>
    <property type="project" value="TreeGrafter"/>
</dbReference>
<dbReference type="AlphaFoldDB" id="A0A8W8MTJ2"/>
<dbReference type="GO" id="GO:0016020">
    <property type="term" value="C:membrane"/>
    <property type="evidence" value="ECO:0007669"/>
    <property type="project" value="GOC"/>
</dbReference>
<evidence type="ECO:0000259" key="2">
    <source>
        <dbReference type="Pfam" id="PF03372"/>
    </source>
</evidence>
<feature type="domain" description="Endonuclease/exonuclease/phosphatase" evidence="2">
    <location>
        <begin position="205"/>
        <end position="461"/>
    </location>
</feature>
<organism evidence="3 4">
    <name type="scientific">Magallana gigas</name>
    <name type="common">Pacific oyster</name>
    <name type="synonym">Crassostrea gigas</name>
    <dbReference type="NCBI Taxonomy" id="29159"/>
    <lineage>
        <taxon>Eukaryota</taxon>
        <taxon>Metazoa</taxon>
        <taxon>Spiralia</taxon>
        <taxon>Lophotrochozoa</taxon>
        <taxon>Mollusca</taxon>
        <taxon>Bivalvia</taxon>
        <taxon>Autobranchia</taxon>
        <taxon>Pteriomorphia</taxon>
        <taxon>Ostreida</taxon>
        <taxon>Ostreoidea</taxon>
        <taxon>Ostreidae</taxon>
        <taxon>Magallana</taxon>
    </lineage>
</organism>
<dbReference type="Proteomes" id="UP000005408">
    <property type="component" value="Unassembled WGS sequence"/>
</dbReference>
<feature type="signal peptide" evidence="1">
    <location>
        <begin position="1"/>
        <end position="17"/>
    </location>
</feature>
<dbReference type="Gene3D" id="3.60.10.10">
    <property type="entry name" value="Endonuclease/exonuclease/phosphatase"/>
    <property type="match status" value="1"/>
</dbReference>
<dbReference type="GO" id="GO:0003824">
    <property type="term" value="F:catalytic activity"/>
    <property type="evidence" value="ECO:0007669"/>
    <property type="project" value="InterPro"/>
</dbReference>
<dbReference type="PANTHER" id="PTHR14859:SF16">
    <property type="entry name" value="ENDONUCLEASE_EXONUCLEASE_PHOSPHATASE DOMAIN-CONTAINING PROTEIN"/>
    <property type="match status" value="1"/>
</dbReference>
<evidence type="ECO:0000313" key="3">
    <source>
        <dbReference type="EnsemblMetazoa" id="G35274.1:cds"/>
    </source>
</evidence>